<dbReference type="InterPro" id="IPR003690">
    <property type="entry name" value="MTERF"/>
</dbReference>
<sequence>MAHAPLRNLLYFISKRFLATSSPSEVTLSTSKKLGPHKKYPQKPESVLKFLKSYGFNDTHIARMIARQPQVLKLGVDKILKPKIEFLVENGIVGDHLPQLLSTNPRSSWILGIDLKNVMQPNIDLLTKEGVPIKFIVKLTMGQPRAVMVKVDKMMEAIETAKKLGLEPATPRFVQGKKIRAAMDFYLNTMNLKPETVISYPAFLTYGVDTRLRPR</sequence>
<dbReference type="KEGG" id="qsa:O6P43_029758"/>
<keyword evidence="2" id="KW-0804">Transcription</keyword>
<dbReference type="InterPro" id="IPR038538">
    <property type="entry name" value="MTERF_sf"/>
</dbReference>
<protein>
    <submittedName>
        <fullName evidence="4">Transcription termination factor like</fullName>
    </submittedName>
</protein>
<dbReference type="Gene3D" id="1.25.70.10">
    <property type="entry name" value="Transcription termination factor 3, mitochondrial"/>
    <property type="match status" value="1"/>
</dbReference>
<dbReference type="Proteomes" id="UP001163823">
    <property type="component" value="Chromosome 12"/>
</dbReference>
<dbReference type="PANTHER" id="PTHR13068:SF173">
    <property type="entry name" value="EMB|CAB62602.1"/>
    <property type="match status" value="1"/>
</dbReference>
<dbReference type="GO" id="GO:0006353">
    <property type="term" value="P:DNA-templated transcription termination"/>
    <property type="evidence" value="ECO:0007669"/>
    <property type="project" value="UniProtKB-KW"/>
</dbReference>
<proteinExistence type="inferred from homology"/>
<evidence type="ECO:0000313" key="5">
    <source>
        <dbReference type="Proteomes" id="UP001163823"/>
    </source>
</evidence>
<dbReference type="PANTHER" id="PTHR13068">
    <property type="entry name" value="CGI-12 PROTEIN-RELATED"/>
    <property type="match status" value="1"/>
</dbReference>
<dbReference type="Pfam" id="PF02536">
    <property type="entry name" value="mTERF"/>
    <property type="match status" value="2"/>
</dbReference>
<comment type="similarity">
    <text evidence="1">Belongs to the mTERF family.</text>
</comment>
<dbReference type="SMART" id="SM00733">
    <property type="entry name" value="Mterf"/>
    <property type="match status" value="2"/>
</dbReference>
<evidence type="ECO:0000256" key="3">
    <source>
        <dbReference type="ARBA" id="ARBA00022946"/>
    </source>
</evidence>
<evidence type="ECO:0000256" key="1">
    <source>
        <dbReference type="ARBA" id="ARBA00007692"/>
    </source>
</evidence>
<dbReference type="AlphaFoldDB" id="A0AAD7PBE2"/>
<evidence type="ECO:0000256" key="2">
    <source>
        <dbReference type="ARBA" id="ARBA00022472"/>
    </source>
</evidence>
<gene>
    <name evidence="4" type="ORF">O6P43_029758</name>
</gene>
<keyword evidence="3" id="KW-0809">Transit peptide</keyword>
<dbReference type="GO" id="GO:0003676">
    <property type="term" value="F:nucleic acid binding"/>
    <property type="evidence" value="ECO:0007669"/>
    <property type="project" value="InterPro"/>
</dbReference>
<comment type="caution">
    <text evidence="4">The sequence shown here is derived from an EMBL/GenBank/DDBJ whole genome shotgun (WGS) entry which is preliminary data.</text>
</comment>
<accession>A0AAD7PBE2</accession>
<reference evidence="4" key="1">
    <citation type="journal article" date="2023" name="Science">
        <title>Elucidation of the pathway for biosynthesis of saponin adjuvants from the soapbark tree.</title>
        <authorList>
            <person name="Reed J."/>
            <person name="Orme A."/>
            <person name="El-Demerdash A."/>
            <person name="Owen C."/>
            <person name="Martin L.B.B."/>
            <person name="Misra R.C."/>
            <person name="Kikuchi S."/>
            <person name="Rejzek M."/>
            <person name="Martin A.C."/>
            <person name="Harkess A."/>
            <person name="Leebens-Mack J."/>
            <person name="Louveau T."/>
            <person name="Stephenson M.J."/>
            <person name="Osbourn A."/>
        </authorList>
    </citation>
    <scope>NUCLEOTIDE SEQUENCE</scope>
    <source>
        <strain evidence="4">S10</strain>
    </source>
</reference>
<evidence type="ECO:0000313" key="4">
    <source>
        <dbReference type="EMBL" id="KAJ7949423.1"/>
    </source>
</evidence>
<keyword evidence="2" id="KW-0806">Transcription termination</keyword>
<dbReference type="EMBL" id="JARAOO010000012">
    <property type="protein sequence ID" value="KAJ7949423.1"/>
    <property type="molecule type" value="Genomic_DNA"/>
</dbReference>
<keyword evidence="5" id="KW-1185">Reference proteome</keyword>
<organism evidence="4 5">
    <name type="scientific">Quillaja saponaria</name>
    <name type="common">Soap bark tree</name>
    <dbReference type="NCBI Taxonomy" id="32244"/>
    <lineage>
        <taxon>Eukaryota</taxon>
        <taxon>Viridiplantae</taxon>
        <taxon>Streptophyta</taxon>
        <taxon>Embryophyta</taxon>
        <taxon>Tracheophyta</taxon>
        <taxon>Spermatophyta</taxon>
        <taxon>Magnoliopsida</taxon>
        <taxon>eudicotyledons</taxon>
        <taxon>Gunneridae</taxon>
        <taxon>Pentapetalae</taxon>
        <taxon>rosids</taxon>
        <taxon>fabids</taxon>
        <taxon>Fabales</taxon>
        <taxon>Quillajaceae</taxon>
        <taxon>Quillaja</taxon>
    </lineage>
</organism>
<name>A0AAD7PBE2_QUISA</name>
<keyword evidence="2" id="KW-0805">Transcription regulation</keyword>